<dbReference type="PRINTS" id="PR00455">
    <property type="entry name" value="HTHTETR"/>
</dbReference>
<dbReference type="SUPFAM" id="SSF48498">
    <property type="entry name" value="Tetracyclin repressor-like, C-terminal domain"/>
    <property type="match status" value="1"/>
</dbReference>
<dbReference type="Proteomes" id="UP001611548">
    <property type="component" value="Unassembled WGS sequence"/>
</dbReference>
<dbReference type="PROSITE" id="PS50977">
    <property type="entry name" value="HTH_TETR_2"/>
    <property type="match status" value="1"/>
</dbReference>
<dbReference type="Pfam" id="PF00440">
    <property type="entry name" value="TetR_N"/>
    <property type="match status" value="1"/>
</dbReference>
<evidence type="ECO:0000256" key="5">
    <source>
        <dbReference type="SAM" id="MobiDB-lite"/>
    </source>
</evidence>
<keyword evidence="1" id="KW-0805">Transcription regulation</keyword>
<dbReference type="Pfam" id="PF21597">
    <property type="entry name" value="TetR_C_43"/>
    <property type="match status" value="1"/>
</dbReference>
<evidence type="ECO:0000256" key="2">
    <source>
        <dbReference type="ARBA" id="ARBA00023125"/>
    </source>
</evidence>
<feature type="domain" description="HTH tetR-type" evidence="6">
    <location>
        <begin position="14"/>
        <end position="74"/>
    </location>
</feature>
<dbReference type="InterPro" id="IPR009057">
    <property type="entry name" value="Homeodomain-like_sf"/>
</dbReference>
<evidence type="ECO:0000256" key="4">
    <source>
        <dbReference type="PROSITE-ProRule" id="PRU00335"/>
    </source>
</evidence>
<feature type="region of interest" description="Disordered" evidence="5">
    <location>
        <begin position="194"/>
        <end position="220"/>
    </location>
</feature>
<dbReference type="InterPro" id="IPR050109">
    <property type="entry name" value="HTH-type_TetR-like_transc_reg"/>
</dbReference>
<dbReference type="RefSeq" id="WP_055471508.1">
    <property type="nucleotide sequence ID" value="NZ_JBIRWE010000002.1"/>
</dbReference>
<keyword evidence="3" id="KW-0804">Transcription</keyword>
<evidence type="ECO:0000313" key="8">
    <source>
        <dbReference type="Proteomes" id="UP001611548"/>
    </source>
</evidence>
<accession>A0ABW7UM70</accession>
<dbReference type="PANTHER" id="PTHR30055:SF234">
    <property type="entry name" value="HTH-TYPE TRANSCRIPTIONAL REGULATOR BETI"/>
    <property type="match status" value="1"/>
</dbReference>
<proteinExistence type="predicted"/>
<comment type="caution">
    <text evidence="7">The sequence shown here is derived from an EMBL/GenBank/DDBJ whole genome shotgun (WGS) entry which is preliminary data.</text>
</comment>
<reference evidence="7 8" key="1">
    <citation type="submission" date="2024-10" db="EMBL/GenBank/DDBJ databases">
        <title>The Natural Products Discovery Center: Release of the First 8490 Sequenced Strains for Exploring Actinobacteria Biosynthetic Diversity.</title>
        <authorList>
            <person name="Kalkreuter E."/>
            <person name="Kautsar S.A."/>
            <person name="Yang D."/>
            <person name="Bader C.D."/>
            <person name="Teijaro C.N."/>
            <person name="Fluegel L."/>
            <person name="Davis C.M."/>
            <person name="Simpson J.R."/>
            <person name="Lauterbach L."/>
            <person name="Steele A.D."/>
            <person name="Gui C."/>
            <person name="Meng S."/>
            <person name="Li G."/>
            <person name="Viehrig K."/>
            <person name="Ye F."/>
            <person name="Su P."/>
            <person name="Kiefer A.F."/>
            <person name="Nichols A."/>
            <person name="Cepeda A.J."/>
            <person name="Yan W."/>
            <person name="Fan B."/>
            <person name="Jiang Y."/>
            <person name="Adhikari A."/>
            <person name="Zheng C.-J."/>
            <person name="Schuster L."/>
            <person name="Cowan T.M."/>
            <person name="Smanski M.J."/>
            <person name="Chevrette M.G."/>
            <person name="De Carvalho L.P.S."/>
            <person name="Shen B."/>
        </authorList>
    </citation>
    <scope>NUCLEOTIDE SEQUENCE [LARGE SCALE GENOMIC DNA]</scope>
    <source>
        <strain evidence="7 8">NPDC020327</strain>
    </source>
</reference>
<evidence type="ECO:0000256" key="3">
    <source>
        <dbReference type="ARBA" id="ARBA00023163"/>
    </source>
</evidence>
<evidence type="ECO:0000313" key="7">
    <source>
        <dbReference type="EMBL" id="MFI1963755.1"/>
    </source>
</evidence>
<name>A0ABW7UM70_9ACTN</name>
<feature type="DNA-binding region" description="H-T-H motif" evidence="4">
    <location>
        <begin position="37"/>
        <end position="56"/>
    </location>
</feature>
<dbReference type="Gene3D" id="1.10.357.10">
    <property type="entry name" value="Tetracycline Repressor, domain 2"/>
    <property type="match status" value="1"/>
</dbReference>
<evidence type="ECO:0000259" key="6">
    <source>
        <dbReference type="PROSITE" id="PS50977"/>
    </source>
</evidence>
<dbReference type="PANTHER" id="PTHR30055">
    <property type="entry name" value="HTH-TYPE TRANSCRIPTIONAL REGULATOR RUTR"/>
    <property type="match status" value="1"/>
</dbReference>
<keyword evidence="2 4" id="KW-0238">DNA-binding</keyword>
<protein>
    <submittedName>
        <fullName evidence="7">TetR/AcrR family transcriptional regulator</fullName>
    </submittedName>
</protein>
<keyword evidence="8" id="KW-1185">Reference proteome</keyword>
<dbReference type="InterPro" id="IPR049445">
    <property type="entry name" value="TetR_SbtR-like_C"/>
</dbReference>
<sequence length="220" mass="23916">MPKLWNETIDAHRRAVRDAALDATAALVAEHGMLSVTMSRIAEATGIGRATLYKYFPDVEAILAAWHERQVTEHLERLSTARERADHPAGRLHAVLEAYALISHQRHGHHGTEPAALLHQGRHISQAHQQLHDLVRDLIAESVRHGSVRDDVAAGELADYCLHALSAAGALASEAAVRRLVAVTLAGLRPPAEADTVPAAADEEAAAAEQHAHRHRRHAH</sequence>
<organism evidence="7 8">
    <name type="scientific">Streptomyces pathocidini</name>
    <dbReference type="NCBI Taxonomy" id="1650571"/>
    <lineage>
        <taxon>Bacteria</taxon>
        <taxon>Bacillati</taxon>
        <taxon>Actinomycetota</taxon>
        <taxon>Actinomycetes</taxon>
        <taxon>Kitasatosporales</taxon>
        <taxon>Streptomycetaceae</taxon>
        <taxon>Streptomyces</taxon>
    </lineage>
</organism>
<gene>
    <name evidence="7" type="ORF">ACH429_06410</name>
</gene>
<dbReference type="InterPro" id="IPR036271">
    <property type="entry name" value="Tet_transcr_reg_TetR-rel_C_sf"/>
</dbReference>
<dbReference type="EMBL" id="JBIRWE010000002">
    <property type="protein sequence ID" value="MFI1963755.1"/>
    <property type="molecule type" value="Genomic_DNA"/>
</dbReference>
<dbReference type="SUPFAM" id="SSF46689">
    <property type="entry name" value="Homeodomain-like"/>
    <property type="match status" value="1"/>
</dbReference>
<evidence type="ECO:0000256" key="1">
    <source>
        <dbReference type="ARBA" id="ARBA00023015"/>
    </source>
</evidence>
<dbReference type="InterPro" id="IPR001647">
    <property type="entry name" value="HTH_TetR"/>
</dbReference>